<sequence>EIVNNHNGAVIVKNKYEEQTMELNMEEENQTNVQSEVVNNHDGAAIDNNKIEEQTMEIDIDEEKSKNVQSLRLITEHLIKCY</sequence>
<gene>
    <name evidence="1" type="ORF">CINCED_3A003247</name>
</gene>
<dbReference type="AlphaFoldDB" id="A0A5E4MSN4"/>
<organism evidence="1 2">
    <name type="scientific">Cinara cedri</name>
    <dbReference type="NCBI Taxonomy" id="506608"/>
    <lineage>
        <taxon>Eukaryota</taxon>
        <taxon>Metazoa</taxon>
        <taxon>Ecdysozoa</taxon>
        <taxon>Arthropoda</taxon>
        <taxon>Hexapoda</taxon>
        <taxon>Insecta</taxon>
        <taxon>Pterygota</taxon>
        <taxon>Neoptera</taxon>
        <taxon>Paraneoptera</taxon>
        <taxon>Hemiptera</taxon>
        <taxon>Sternorrhyncha</taxon>
        <taxon>Aphidomorpha</taxon>
        <taxon>Aphidoidea</taxon>
        <taxon>Aphididae</taxon>
        <taxon>Lachninae</taxon>
        <taxon>Cinara</taxon>
    </lineage>
</organism>
<accession>A0A5E4MSN4</accession>
<feature type="non-terminal residue" evidence="1">
    <location>
        <position position="1"/>
    </location>
</feature>
<keyword evidence="2" id="KW-1185">Reference proteome</keyword>
<evidence type="ECO:0000313" key="2">
    <source>
        <dbReference type="Proteomes" id="UP000325440"/>
    </source>
</evidence>
<proteinExistence type="predicted"/>
<reference evidence="1 2" key="1">
    <citation type="submission" date="2019-08" db="EMBL/GenBank/DDBJ databases">
        <authorList>
            <person name="Alioto T."/>
            <person name="Alioto T."/>
            <person name="Gomez Garrido J."/>
        </authorList>
    </citation>
    <scope>NUCLEOTIDE SEQUENCE [LARGE SCALE GENOMIC DNA]</scope>
</reference>
<evidence type="ECO:0000313" key="1">
    <source>
        <dbReference type="EMBL" id="VVC35298.1"/>
    </source>
</evidence>
<dbReference type="EMBL" id="CABPRJ010001328">
    <property type="protein sequence ID" value="VVC35298.1"/>
    <property type="molecule type" value="Genomic_DNA"/>
</dbReference>
<name>A0A5E4MSN4_9HEMI</name>
<protein>
    <submittedName>
        <fullName evidence="1">Uncharacterized protein</fullName>
    </submittedName>
</protein>
<dbReference type="Proteomes" id="UP000325440">
    <property type="component" value="Unassembled WGS sequence"/>
</dbReference>